<evidence type="ECO:0000313" key="2">
    <source>
        <dbReference type="Proteomes" id="UP001215598"/>
    </source>
</evidence>
<proteinExistence type="predicted"/>
<comment type="caution">
    <text evidence="1">The sequence shown here is derived from an EMBL/GenBank/DDBJ whole genome shotgun (WGS) entry which is preliminary data.</text>
</comment>
<dbReference type="EMBL" id="JARKIB010000020">
    <property type="protein sequence ID" value="KAJ7768481.1"/>
    <property type="molecule type" value="Genomic_DNA"/>
</dbReference>
<reference evidence="1" key="1">
    <citation type="submission" date="2023-03" db="EMBL/GenBank/DDBJ databases">
        <title>Massive genome expansion in bonnet fungi (Mycena s.s.) driven by repeated elements and novel gene families across ecological guilds.</title>
        <authorList>
            <consortium name="Lawrence Berkeley National Laboratory"/>
            <person name="Harder C.B."/>
            <person name="Miyauchi S."/>
            <person name="Viragh M."/>
            <person name="Kuo A."/>
            <person name="Thoen E."/>
            <person name="Andreopoulos B."/>
            <person name="Lu D."/>
            <person name="Skrede I."/>
            <person name="Drula E."/>
            <person name="Henrissat B."/>
            <person name="Morin E."/>
            <person name="Kohler A."/>
            <person name="Barry K."/>
            <person name="LaButti K."/>
            <person name="Morin E."/>
            <person name="Salamov A."/>
            <person name="Lipzen A."/>
            <person name="Mereny Z."/>
            <person name="Hegedus B."/>
            <person name="Baldrian P."/>
            <person name="Stursova M."/>
            <person name="Weitz H."/>
            <person name="Taylor A."/>
            <person name="Grigoriev I.V."/>
            <person name="Nagy L.G."/>
            <person name="Martin F."/>
            <person name="Kauserud H."/>
        </authorList>
    </citation>
    <scope>NUCLEOTIDE SEQUENCE</scope>
    <source>
        <strain evidence="1">CBHHK182m</strain>
    </source>
</reference>
<evidence type="ECO:0000313" key="1">
    <source>
        <dbReference type="EMBL" id="KAJ7768481.1"/>
    </source>
</evidence>
<name>A0AAD7JQV4_9AGAR</name>
<dbReference type="Proteomes" id="UP001215598">
    <property type="component" value="Unassembled WGS sequence"/>
</dbReference>
<sequence>MRIVIHDWPDAPAKEIMAGPRSLTHNSAAVPNSQLVLFDLVVPYACATPGCTLSSPCDHPSMLRVRYHCMRDHGSEPAKPRCGWTGRSVTYGRSNDIEGTT</sequence>
<protein>
    <submittedName>
        <fullName evidence="1">Uncharacterized protein</fullName>
    </submittedName>
</protein>
<organism evidence="1 2">
    <name type="scientific">Mycena metata</name>
    <dbReference type="NCBI Taxonomy" id="1033252"/>
    <lineage>
        <taxon>Eukaryota</taxon>
        <taxon>Fungi</taxon>
        <taxon>Dikarya</taxon>
        <taxon>Basidiomycota</taxon>
        <taxon>Agaricomycotina</taxon>
        <taxon>Agaricomycetes</taxon>
        <taxon>Agaricomycetidae</taxon>
        <taxon>Agaricales</taxon>
        <taxon>Marasmiineae</taxon>
        <taxon>Mycenaceae</taxon>
        <taxon>Mycena</taxon>
    </lineage>
</organism>
<accession>A0AAD7JQV4</accession>
<dbReference type="AlphaFoldDB" id="A0AAD7JQV4"/>
<gene>
    <name evidence="1" type="ORF">B0H16DRAFT_1366148</name>
</gene>
<keyword evidence="2" id="KW-1185">Reference proteome</keyword>